<proteinExistence type="predicted"/>
<reference evidence="1 2" key="1">
    <citation type="journal article" date="2021" name="Nat. Plants">
        <title>The Taxus genome provides insights into paclitaxel biosynthesis.</title>
        <authorList>
            <person name="Xiong X."/>
            <person name="Gou J."/>
            <person name="Liao Q."/>
            <person name="Li Y."/>
            <person name="Zhou Q."/>
            <person name="Bi G."/>
            <person name="Li C."/>
            <person name="Du R."/>
            <person name="Wang X."/>
            <person name="Sun T."/>
            <person name="Guo L."/>
            <person name="Liang H."/>
            <person name="Lu P."/>
            <person name="Wu Y."/>
            <person name="Zhang Z."/>
            <person name="Ro D.K."/>
            <person name="Shang Y."/>
            <person name="Huang S."/>
            <person name="Yan J."/>
        </authorList>
    </citation>
    <scope>NUCLEOTIDE SEQUENCE [LARGE SCALE GENOMIC DNA]</scope>
    <source>
        <strain evidence="1">Ta-2019</strain>
    </source>
</reference>
<dbReference type="AlphaFoldDB" id="A0AA38BVD4"/>
<feature type="non-terminal residue" evidence="1">
    <location>
        <position position="101"/>
    </location>
</feature>
<organism evidence="1 2">
    <name type="scientific">Taxus chinensis</name>
    <name type="common">Chinese yew</name>
    <name type="synonym">Taxus wallichiana var. chinensis</name>
    <dbReference type="NCBI Taxonomy" id="29808"/>
    <lineage>
        <taxon>Eukaryota</taxon>
        <taxon>Viridiplantae</taxon>
        <taxon>Streptophyta</taxon>
        <taxon>Embryophyta</taxon>
        <taxon>Tracheophyta</taxon>
        <taxon>Spermatophyta</taxon>
        <taxon>Pinopsida</taxon>
        <taxon>Pinidae</taxon>
        <taxon>Conifers II</taxon>
        <taxon>Cupressales</taxon>
        <taxon>Taxaceae</taxon>
        <taxon>Taxus</taxon>
    </lineage>
</organism>
<evidence type="ECO:0000313" key="2">
    <source>
        <dbReference type="Proteomes" id="UP000824469"/>
    </source>
</evidence>
<protein>
    <submittedName>
        <fullName evidence="1">Uncharacterized protein</fullName>
    </submittedName>
</protein>
<sequence>IHPTLYVHRNSIRTSIGATPYSQAYDTEAIMPLEVDLPSLRISLWDYLDKDKDYRVTRLVELELLDEKQIRALNHIKVYQNRVSRGYNKSIIHHEFDVVDL</sequence>
<dbReference type="EMBL" id="JAHRHJ020003813">
    <property type="protein sequence ID" value="KAH9288286.1"/>
    <property type="molecule type" value="Genomic_DNA"/>
</dbReference>
<accession>A0AA38BVD4</accession>
<gene>
    <name evidence="1" type="ORF">KI387_032403</name>
</gene>
<comment type="caution">
    <text evidence="1">The sequence shown here is derived from an EMBL/GenBank/DDBJ whole genome shotgun (WGS) entry which is preliminary data.</text>
</comment>
<dbReference type="PANTHER" id="PTHR48475">
    <property type="entry name" value="RIBONUCLEASE H"/>
    <property type="match status" value="1"/>
</dbReference>
<evidence type="ECO:0000313" key="1">
    <source>
        <dbReference type="EMBL" id="KAH9288286.1"/>
    </source>
</evidence>
<dbReference type="Proteomes" id="UP000824469">
    <property type="component" value="Unassembled WGS sequence"/>
</dbReference>
<dbReference type="PANTHER" id="PTHR48475:SF1">
    <property type="entry name" value="RNASE H TYPE-1 DOMAIN-CONTAINING PROTEIN"/>
    <property type="match status" value="1"/>
</dbReference>
<feature type="non-terminal residue" evidence="1">
    <location>
        <position position="1"/>
    </location>
</feature>
<name>A0AA38BVD4_TAXCH</name>
<keyword evidence="2" id="KW-1185">Reference proteome</keyword>